<name>A0A0C9YS01_9AGAM</name>
<dbReference type="OrthoDB" id="2688393at2759"/>
<protein>
    <submittedName>
        <fullName evidence="1">Uncharacterized protein</fullName>
    </submittedName>
</protein>
<dbReference type="AlphaFoldDB" id="A0A0C9YS01"/>
<dbReference type="HOGENOM" id="CLU_3112098_0_0_1"/>
<dbReference type="Proteomes" id="UP000054018">
    <property type="component" value="Unassembled WGS sequence"/>
</dbReference>
<organism evidence="1 2">
    <name type="scientific">Pisolithus microcarpus 441</name>
    <dbReference type="NCBI Taxonomy" id="765257"/>
    <lineage>
        <taxon>Eukaryota</taxon>
        <taxon>Fungi</taxon>
        <taxon>Dikarya</taxon>
        <taxon>Basidiomycota</taxon>
        <taxon>Agaricomycotina</taxon>
        <taxon>Agaricomycetes</taxon>
        <taxon>Agaricomycetidae</taxon>
        <taxon>Boletales</taxon>
        <taxon>Sclerodermatineae</taxon>
        <taxon>Pisolithaceae</taxon>
        <taxon>Pisolithus</taxon>
    </lineage>
</organism>
<keyword evidence="2" id="KW-1185">Reference proteome</keyword>
<dbReference type="EMBL" id="KN834430">
    <property type="protein sequence ID" value="KIK10788.1"/>
    <property type="molecule type" value="Genomic_DNA"/>
</dbReference>
<feature type="non-terminal residue" evidence="1">
    <location>
        <position position="52"/>
    </location>
</feature>
<evidence type="ECO:0000313" key="2">
    <source>
        <dbReference type="Proteomes" id="UP000054018"/>
    </source>
</evidence>
<reference evidence="2" key="2">
    <citation type="submission" date="2015-01" db="EMBL/GenBank/DDBJ databases">
        <title>Evolutionary Origins and Diversification of the Mycorrhizal Mutualists.</title>
        <authorList>
            <consortium name="DOE Joint Genome Institute"/>
            <consortium name="Mycorrhizal Genomics Consortium"/>
            <person name="Kohler A."/>
            <person name="Kuo A."/>
            <person name="Nagy L.G."/>
            <person name="Floudas D."/>
            <person name="Copeland A."/>
            <person name="Barry K.W."/>
            <person name="Cichocki N."/>
            <person name="Veneault-Fourrey C."/>
            <person name="LaButti K."/>
            <person name="Lindquist E.A."/>
            <person name="Lipzen A."/>
            <person name="Lundell T."/>
            <person name="Morin E."/>
            <person name="Murat C."/>
            <person name="Riley R."/>
            <person name="Ohm R."/>
            <person name="Sun H."/>
            <person name="Tunlid A."/>
            <person name="Henrissat B."/>
            <person name="Grigoriev I.V."/>
            <person name="Hibbett D.S."/>
            <person name="Martin F."/>
        </authorList>
    </citation>
    <scope>NUCLEOTIDE SEQUENCE [LARGE SCALE GENOMIC DNA]</scope>
    <source>
        <strain evidence="2">441</strain>
    </source>
</reference>
<evidence type="ECO:0000313" key="1">
    <source>
        <dbReference type="EMBL" id="KIK10788.1"/>
    </source>
</evidence>
<gene>
    <name evidence="1" type="ORF">PISMIDRAFT_80119</name>
</gene>
<sequence length="52" mass="6183">ETLFESMEALETAEKESMWAPFRSEGEWELARFLMKNIGQNKMDEFLKLNII</sequence>
<accession>A0A0C9YS01</accession>
<feature type="non-terminal residue" evidence="1">
    <location>
        <position position="1"/>
    </location>
</feature>
<reference evidence="1 2" key="1">
    <citation type="submission" date="2014-04" db="EMBL/GenBank/DDBJ databases">
        <authorList>
            <consortium name="DOE Joint Genome Institute"/>
            <person name="Kuo A."/>
            <person name="Kohler A."/>
            <person name="Costa M.D."/>
            <person name="Nagy L.G."/>
            <person name="Floudas D."/>
            <person name="Copeland A."/>
            <person name="Barry K.W."/>
            <person name="Cichocki N."/>
            <person name="Veneault-Fourrey C."/>
            <person name="LaButti K."/>
            <person name="Lindquist E.A."/>
            <person name="Lipzen A."/>
            <person name="Lundell T."/>
            <person name="Morin E."/>
            <person name="Murat C."/>
            <person name="Sun H."/>
            <person name="Tunlid A."/>
            <person name="Henrissat B."/>
            <person name="Grigoriev I.V."/>
            <person name="Hibbett D.S."/>
            <person name="Martin F."/>
            <person name="Nordberg H.P."/>
            <person name="Cantor M.N."/>
            <person name="Hua S.X."/>
        </authorList>
    </citation>
    <scope>NUCLEOTIDE SEQUENCE [LARGE SCALE GENOMIC DNA]</scope>
    <source>
        <strain evidence="1 2">441</strain>
    </source>
</reference>
<proteinExistence type="predicted"/>